<dbReference type="EMBL" id="CACVAY010000061">
    <property type="protein sequence ID" value="CAA6813296.1"/>
    <property type="molecule type" value="Genomic_DNA"/>
</dbReference>
<evidence type="ECO:0000313" key="1">
    <source>
        <dbReference type="EMBL" id="CAA6813296.1"/>
    </source>
</evidence>
<accession>A0A6S6TAD7</accession>
<sequence>MKNIYNTNLYKVTYFILIFLGLITLFNNVYAAGILAGTSIKNTVEVTYFINDSTDQSKTEYASSAFTVDEIINVSVVSLDTPARVVATPATDVVLSYQITNTGNGNEAYKLEMNPLVSGDEFEPNNLKLWIETNDLPGLQSTDTPYINAIASSSIATDNEGHPLLTADQSIIAYIEATIPPLLNKDDEGHVALSAVSTTPGATTKPLGGVLENVGDKGTALVNLVELGTASAVGIYQVSPVQLNLHKTVLSVVDPFGGDTVITNAKVTYQINIDVVGDNGTIEQIVIQDPTPDNMNYIAGSMFLNGTALSDQQDADVGDFNQSRHDAITLSLGDVSAPTSHVLTISYKIN</sequence>
<evidence type="ECO:0008006" key="2">
    <source>
        <dbReference type="Google" id="ProtNLM"/>
    </source>
</evidence>
<proteinExistence type="predicted"/>
<name>A0A6S6TAD7_9GAMM</name>
<organism evidence="1">
    <name type="scientific">uncultured Thiotrichaceae bacterium</name>
    <dbReference type="NCBI Taxonomy" id="298394"/>
    <lineage>
        <taxon>Bacteria</taxon>
        <taxon>Pseudomonadati</taxon>
        <taxon>Pseudomonadota</taxon>
        <taxon>Gammaproteobacteria</taxon>
        <taxon>Thiotrichales</taxon>
        <taxon>Thiotrichaceae</taxon>
        <taxon>environmental samples</taxon>
    </lineage>
</organism>
<protein>
    <recommendedName>
        <fullName evidence="2">DUF11 domain-containing protein</fullName>
    </recommendedName>
</protein>
<gene>
    <name evidence="1" type="ORF">HELGO_WM14959</name>
</gene>
<dbReference type="AlphaFoldDB" id="A0A6S6TAD7"/>
<reference evidence="1" key="1">
    <citation type="submission" date="2020-01" db="EMBL/GenBank/DDBJ databases">
        <authorList>
            <person name="Meier V. D."/>
            <person name="Meier V D."/>
        </authorList>
    </citation>
    <scope>NUCLEOTIDE SEQUENCE</scope>
    <source>
        <strain evidence="1">HLG_WM_MAG_07</strain>
    </source>
</reference>